<organism evidence="2 3">
    <name type="scientific">Iphiclides podalirius</name>
    <name type="common">scarce swallowtail</name>
    <dbReference type="NCBI Taxonomy" id="110791"/>
    <lineage>
        <taxon>Eukaryota</taxon>
        <taxon>Metazoa</taxon>
        <taxon>Ecdysozoa</taxon>
        <taxon>Arthropoda</taxon>
        <taxon>Hexapoda</taxon>
        <taxon>Insecta</taxon>
        <taxon>Pterygota</taxon>
        <taxon>Neoptera</taxon>
        <taxon>Endopterygota</taxon>
        <taxon>Lepidoptera</taxon>
        <taxon>Glossata</taxon>
        <taxon>Ditrysia</taxon>
        <taxon>Papilionoidea</taxon>
        <taxon>Papilionidae</taxon>
        <taxon>Papilioninae</taxon>
        <taxon>Iphiclides</taxon>
    </lineage>
</organism>
<feature type="compositionally biased region" description="Basic residues" evidence="1">
    <location>
        <begin position="185"/>
        <end position="194"/>
    </location>
</feature>
<feature type="compositionally biased region" description="Polar residues" evidence="1">
    <location>
        <begin position="168"/>
        <end position="182"/>
    </location>
</feature>
<feature type="non-terminal residue" evidence="2">
    <location>
        <position position="194"/>
    </location>
</feature>
<evidence type="ECO:0000256" key="1">
    <source>
        <dbReference type="SAM" id="MobiDB-lite"/>
    </source>
</evidence>
<dbReference type="Proteomes" id="UP000837857">
    <property type="component" value="Chromosome 6"/>
</dbReference>
<accession>A0ABN8IZ39</accession>
<keyword evidence="3" id="KW-1185">Reference proteome</keyword>
<protein>
    <submittedName>
        <fullName evidence="2">Uncharacterized protein</fullName>
    </submittedName>
</protein>
<reference evidence="2" key="1">
    <citation type="submission" date="2022-03" db="EMBL/GenBank/DDBJ databases">
        <authorList>
            <person name="Martin H S."/>
        </authorList>
    </citation>
    <scope>NUCLEOTIDE SEQUENCE</scope>
</reference>
<dbReference type="EMBL" id="OW152818">
    <property type="protein sequence ID" value="CAH2071138.1"/>
    <property type="molecule type" value="Genomic_DNA"/>
</dbReference>
<sequence length="194" mass="22080">MLQLLINEVQMATDSIEMRHRKKYLLLGGVPEKPNEDVPHVILSILNKNLGFKDVTSSSLLSAHRLGLESKDHIRPILFRFTDVALRGQVWKKKTSLKGTPYVMSEFLTKLRQSLFLETRKHFGMRSVWTSDGSVYVKLNNGSRARIQSKKELEHLVADQIKDPPAPSNTGSEQETSAQTPAKTAHIRPKRLRR</sequence>
<evidence type="ECO:0000313" key="3">
    <source>
        <dbReference type="Proteomes" id="UP000837857"/>
    </source>
</evidence>
<name>A0ABN8IZ39_9NEOP</name>
<gene>
    <name evidence="2" type="ORF">IPOD504_LOCUS14998</name>
</gene>
<proteinExistence type="predicted"/>
<feature type="region of interest" description="Disordered" evidence="1">
    <location>
        <begin position="156"/>
        <end position="194"/>
    </location>
</feature>
<evidence type="ECO:0000313" key="2">
    <source>
        <dbReference type="EMBL" id="CAH2071138.1"/>
    </source>
</evidence>